<name>A0A7C5LUD5_9PROT</name>
<evidence type="ECO:0000256" key="1">
    <source>
        <dbReference type="ARBA" id="ARBA00009191"/>
    </source>
</evidence>
<dbReference type="SUPFAM" id="SSF63829">
    <property type="entry name" value="Calcium-dependent phosphotriesterase"/>
    <property type="match status" value="1"/>
</dbReference>
<comment type="similarity">
    <text evidence="1">Belongs to the strictosidine synthase family.</text>
</comment>
<evidence type="ECO:0000256" key="2">
    <source>
        <dbReference type="ARBA" id="ARBA00022553"/>
    </source>
</evidence>
<reference evidence="5" key="1">
    <citation type="journal article" date="2020" name="mSystems">
        <title>Genome- and Community-Level Interaction Insights into Carbon Utilization and Element Cycling Functions of Hydrothermarchaeota in Hydrothermal Sediment.</title>
        <authorList>
            <person name="Zhou Z."/>
            <person name="Liu Y."/>
            <person name="Xu W."/>
            <person name="Pan J."/>
            <person name="Luo Z.H."/>
            <person name="Li M."/>
        </authorList>
    </citation>
    <scope>NUCLEOTIDE SEQUENCE [LARGE SCALE GENOMIC DNA]</scope>
    <source>
        <strain evidence="5">HyVt-485</strain>
    </source>
</reference>
<dbReference type="EMBL" id="DRMJ01000299">
    <property type="protein sequence ID" value="HHL43129.1"/>
    <property type="molecule type" value="Genomic_DNA"/>
</dbReference>
<dbReference type="PANTHER" id="PTHR10426:SF88">
    <property type="entry name" value="ADIPOCYTE PLASMA MEMBRANE-ASSOCIATED PROTEIN HEMOMUCIN-RELATED"/>
    <property type="match status" value="1"/>
</dbReference>
<dbReference type="GO" id="GO:0016787">
    <property type="term" value="F:hydrolase activity"/>
    <property type="evidence" value="ECO:0007669"/>
    <property type="project" value="TreeGrafter"/>
</dbReference>
<feature type="non-terminal residue" evidence="5">
    <location>
        <position position="1"/>
    </location>
</feature>
<protein>
    <submittedName>
        <fullName evidence="5">SMP-30/gluconolactonase/LRE family protein</fullName>
    </submittedName>
</protein>
<dbReference type="AlphaFoldDB" id="A0A7C5LUD5"/>
<dbReference type="Pfam" id="PF20067">
    <property type="entry name" value="SSL_N"/>
    <property type="match status" value="1"/>
</dbReference>
<dbReference type="Gene3D" id="2.120.10.30">
    <property type="entry name" value="TolB, C-terminal domain"/>
    <property type="match status" value="1"/>
</dbReference>
<dbReference type="Proteomes" id="UP000885830">
    <property type="component" value="Unassembled WGS sequence"/>
</dbReference>
<evidence type="ECO:0000313" key="5">
    <source>
        <dbReference type="EMBL" id="HHL43129.1"/>
    </source>
</evidence>
<keyword evidence="3" id="KW-0325">Glycoprotein</keyword>
<keyword evidence="2" id="KW-0597">Phosphoprotein</keyword>
<dbReference type="PANTHER" id="PTHR10426">
    <property type="entry name" value="STRICTOSIDINE SYNTHASE-RELATED"/>
    <property type="match status" value="1"/>
</dbReference>
<dbReference type="InterPro" id="IPR018119">
    <property type="entry name" value="Strictosidine_synth_cons-reg"/>
</dbReference>
<dbReference type="InterPro" id="IPR011042">
    <property type="entry name" value="6-blade_b-propeller_TolB-like"/>
</dbReference>
<sequence length="335" mass="36101">ISAGYVGKFSANMKLAGLETLSIGEHHGPEDVAGRLENGQWMVYTSTQSGDIIKINPKTNTHETIANTGGVALGLQFDGHGNLIIADAHKGLLKLDDSGNITVLANKEDDGSPFMFVDELGIASDGKIYFSDATTKFGAKSAGSTLAGSLLELMEHGSTGRILVYNPANGSTKTLIKNLSFPNGVAMCPDDACVLFIETGTYSVKRHWLKGLKSGLTETIIDNLPGFPDNLNKGQDGRYWIGLTSPRSDALDKMSAKPFMRKIVQRLPASMRPKAENYGFVFAIDYNGDVLAQYQDPSGTYPLTTGATELGDGWLYISSLGARELARKDIHLEEF</sequence>
<feature type="domain" description="Strictosidine synthase conserved region" evidence="4">
    <location>
        <begin position="118"/>
        <end position="211"/>
    </location>
</feature>
<organism evidence="5">
    <name type="scientific">Hellea balneolensis</name>
    <dbReference type="NCBI Taxonomy" id="287478"/>
    <lineage>
        <taxon>Bacteria</taxon>
        <taxon>Pseudomonadati</taxon>
        <taxon>Pseudomonadota</taxon>
        <taxon>Alphaproteobacteria</taxon>
        <taxon>Maricaulales</taxon>
        <taxon>Robiginitomaculaceae</taxon>
        <taxon>Hellea</taxon>
    </lineage>
</organism>
<gene>
    <name evidence="5" type="ORF">ENJ42_05895</name>
</gene>
<proteinExistence type="inferred from homology"/>
<evidence type="ECO:0000256" key="3">
    <source>
        <dbReference type="ARBA" id="ARBA00023180"/>
    </source>
</evidence>
<evidence type="ECO:0000259" key="4">
    <source>
        <dbReference type="Pfam" id="PF03088"/>
    </source>
</evidence>
<comment type="caution">
    <text evidence="5">The sequence shown here is derived from an EMBL/GenBank/DDBJ whole genome shotgun (WGS) entry which is preliminary data.</text>
</comment>
<dbReference type="Pfam" id="PF03088">
    <property type="entry name" value="Str_synth"/>
    <property type="match status" value="1"/>
</dbReference>
<accession>A0A7C5LUD5</accession>